<keyword evidence="6" id="KW-1185">Reference proteome</keyword>
<dbReference type="InterPro" id="IPR005801">
    <property type="entry name" value="ADC_synthase"/>
</dbReference>
<dbReference type="InterPro" id="IPR006805">
    <property type="entry name" value="Anth_synth_I_N"/>
</dbReference>
<evidence type="ECO:0000256" key="1">
    <source>
        <dbReference type="ARBA" id="ARBA00013139"/>
    </source>
</evidence>
<dbReference type="GO" id="GO:0000162">
    <property type="term" value="P:L-tryptophan biosynthetic process"/>
    <property type="evidence" value="ECO:0007669"/>
    <property type="project" value="TreeGrafter"/>
</dbReference>
<evidence type="ECO:0000313" key="5">
    <source>
        <dbReference type="EMBL" id="NHO65264.1"/>
    </source>
</evidence>
<dbReference type="SUPFAM" id="SSF56322">
    <property type="entry name" value="ADC synthase"/>
    <property type="match status" value="1"/>
</dbReference>
<dbReference type="Gene3D" id="3.60.120.10">
    <property type="entry name" value="Anthranilate synthase"/>
    <property type="match status" value="1"/>
</dbReference>
<dbReference type="EC" id="2.6.1.85" evidence="1"/>
<feature type="domain" description="Anthranilate synthase component I N-terminal" evidence="4">
    <location>
        <begin position="28"/>
        <end position="173"/>
    </location>
</feature>
<feature type="domain" description="Chorismate-utilising enzyme C-terminal" evidence="3">
    <location>
        <begin position="218"/>
        <end position="469"/>
    </location>
</feature>
<proteinExistence type="predicted"/>
<dbReference type="Proteomes" id="UP000787472">
    <property type="component" value="Unassembled WGS sequence"/>
</dbReference>
<dbReference type="Pfam" id="PF04715">
    <property type="entry name" value="Anth_synt_I_N"/>
    <property type="match status" value="1"/>
</dbReference>
<dbReference type="Pfam" id="PF00425">
    <property type="entry name" value="Chorismate_bind"/>
    <property type="match status" value="1"/>
</dbReference>
<keyword evidence="2 5" id="KW-0808">Transferase</keyword>
<dbReference type="GO" id="GO:0009396">
    <property type="term" value="P:folic acid-containing compound biosynthetic process"/>
    <property type="evidence" value="ECO:0007669"/>
    <property type="project" value="InterPro"/>
</dbReference>
<dbReference type="NCBIfam" id="TIGR00553">
    <property type="entry name" value="pabB"/>
    <property type="match status" value="1"/>
</dbReference>
<comment type="caution">
    <text evidence="5">The sequence shown here is derived from an EMBL/GenBank/DDBJ whole genome shotgun (WGS) entry which is preliminary data.</text>
</comment>
<dbReference type="PANTHER" id="PTHR11236">
    <property type="entry name" value="AMINOBENZOATE/ANTHRANILATE SYNTHASE"/>
    <property type="match status" value="1"/>
</dbReference>
<dbReference type="GO" id="GO:0046820">
    <property type="term" value="F:4-amino-4-deoxychorismate synthase activity"/>
    <property type="evidence" value="ECO:0007669"/>
    <property type="project" value="UniProtKB-EC"/>
</dbReference>
<keyword evidence="5" id="KW-0032">Aminotransferase</keyword>
<evidence type="ECO:0000259" key="3">
    <source>
        <dbReference type="Pfam" id="PF00425"/>
    </source>
</evidence>
<organism evidence="5 6">
    <name type="scientific">Pseudomaricurvus hydrocarbonicus</name>
    <dbReference type="NCBI Taxonomy" id="1470433"/>
    <lineage>
        <taxon>Bacteria</taxon>
        <taxon>Pseudomonadati</taxon>
        <taxon>Pseudomonadota</taxon>
        <taxon>Gammaproteobacteria</taxon>
        <taxon>Cellvibrionales</taxon>
        <taxon>Cellvibrionaceae</taxon>
        <taxon>Pseudomaricurvus</taxon>
    </lineage>
</organism>
<protein>
    <recommendedName>
        <fullName evidence="1">aminodeoxychorismate synthase</fullName>
        <ecNumber evidence="1">2.6.1.85</ecNumber>
    </recommendedName>
</protein>
<evidence type="ECO:0000256" key="2">
    <source>
        <dbReference type="ARBA" id="ARBA00022679"/>
    </source>
</evidence>
<evidence type="ECO:0000313" key="6">
    <source>
        <dbReference type="Proteomes" id="UP000787472"/>
    </source>
</evidence>
<dbReference type="EMBL" id="JAAONZ010000004">
    <property type="protein sequence ID" value="NHO65264.1"/>
    <property type="molecule type" value="Genomic_DNA"/>
</dbReference>
<accession>A0A9E5JRL9</accession>
<dbReference type="InterPro" id="IPR005802">
    <property type="entry name" value="ADC_synth_comp_1"/>
</dbReference>
<evidence type="ECO:0000259" key="4">
    <source>
        <dbReference type="Pfam" id="PF04715"/>
    </source>
</evidence>
<dbReference type="RefSeq" id="WP_167183857.1">
    <property type="nucleotide sequence ID" value="NZ_JAAONZ010000004.1"/>
</dbReference>
<dbReference type="InterPro" id="IPR019999">
    <property type="entry name" value="Anth_synth_I-like"/>
</dbReference>
<sequence length="480" mass="52855">MCESQAPSNILTYDLPYREDSSEYFSIIRPMGWPIWLDSGSKHNNQGRFDILSAAPRKQIISDDTGTRCISLPPDAIGSHSIAGSPLATTTFYGNTWAAIRQETPLTPGDPQPAALNQELPFTGGALGYLGYDLGRELEGLKNLKQDDSLLPLALMGVYDWAIVQDHRLQRSTLIVRHQVNPEHTSLLIQRLTTTESQEDPGSAFTITGLKSNTEKGSYLEKVEQIKQYITEGDCYQTNFAQRYSARYEGDLFEAYKVLRQELPSPFSCFFETEYGTVLSLSPERFIQSDGVNILTQPIKGTAPRGASPAEDQRLARSLLDSPKDQAENLMIVDLLRNDLSKVCQPHTVLTPKLFDLESYANVHHLVSTVTGELQPGVTPADVLAACFPGGSITGAPKIRAMEIIEELEVSRRSVYCGSIGYIGFDGKMDTNIAIRTIAANHKELFVWGGGGIVADSAAEQEYQESLTKIGVILETLNNI</sequence>
<dbReference type="InterPro" id="IPR015890">
    <property type="entry name" value="Chorismate_C"/>
</dbReference>
<gene>
    <name evidence="5" type="primary">pabB</name>
    <name evidence="5" type="ORF">G8770_06880</name>
</gene>
<dbReference type="AlphaFoldDB" id="A0A9E5JRL9"/>
<dbReference type="PRINTS" id="PR00095">
    <property type="entry name" value="ANTSNTHASEI"/>
</dbReference>
<name>A0A9E5JRL9_9GAMM</name>
<dbReference type="PANTHER" id="PTHR11236:SF50">
    <property type="entry name" value="AMINODEOXYCHORISMATE SYNTHASE COMPONENT 1"/>
    <property type="match status" value="1"/>
</dbReference>
<reference evidence="5" key="1">
    <citation type="submission" date="2020-03" db="EMBL/GenBank/DDBJ databases">
        <authorList>
            <person name="Guo F."/>
        </authorList>
    </citation>
    <scope>NUCLEOTIDE SEQUENCE</scope>
    <source>
        <strain evidence="5">JCM 30134</strain>
    </source>
</reference>